<dbReference type="Pfam" id="PF07131">
    <property type="entry name" value="DUF1382"/>
    <property type="match status" value="1"/>
</dbReference>
<dbReference type="InterPro" id="IPR009814">
    <property type="entry name" value="Phage_lambda_Xis_Q38267"/>
</dbReference>
<evidence type="ECO:0000313" key="2">
    <source>
        <dbReference type="Proteomes" id="UP000325507"/>
    </source>
</evidence>
<gene>
    <name evidence="1" type="ORF">pEpSNUABM08_64</name>
</gene>
<accession>A0A5J6DAR1</accession>
<keyword evidence="2" id="KW-1185">Reference proteome</keyword>
<evidence type="ECO:0000313" key="1">
    <source>
        <dbReference type="EMBL" id="QEQ94811.1"/>
    </source>
</evidence>
<organism evidence="1 2">
    <name type="scientific">Erwinia phage pEp_SNUABM_08</name>
    <dbReference type="NCBI Taxonomy" id="2593268"/>
    <lineage>
        <taxon>Viruses</taxon>
        <taxon>Duplodnaviria</taxon>
        <taxon>Heunggongvirae</taxon>
        <taxon>Uroviricota</taxon>
        <taxon>Caudoviricetes</taxon>
        <taxon>Casjensviridae</taxon>
        <taxon>Gwanakrovirus</taxon>
        <taxon>Gwanakrovirus SNUABM08</taxon>
    </lineage>
</organism>
<name>A0A5J6DAR1_9CAUD</name>
<proteinExistence type="predicted"/>
<dbReference type="Proteomes" id="UP000325507">
    <property type="component" value="Segment"/>
</dbReference>
<sequence>MLARAGVRFVPVPAATDEEFAQLSALMNQRLDAIATAAEEEEQKNVKNG</sequence>
<dbReference type="EMBL" id="MN184886">
    <property type="protein sequence ID" value="QEQ94811.1"/>
    <property type="molecule type" value="Genomic_DNA"/>
</dbReference>
<reference evidence="1 2" key="1">
    <citation type="submission" date="2019-07" db="EMBL/GenBank/DDBJ databases">
        <title>Complete genome sequence of bacteriophage infecting Erwinia pyrifoliae.</title>
        <authorList>
            <person name="Kim S.G."/>
            <person name="Park S.C."/>
        </authorList>
    </citation>
    <scope>NUCLEOTIDE SEQUENCE [LARGE SCALE GENOMIC DNA]</scope>
</reference>
<protein>
    <submittedName>
        <fullName evidence="1">DUF1382 domain-containing protein</fullName>
    </submittedName>
</protein>